<dbReference type="InterPro" id="IPR014721">
    <property type="entry name" value="Ribsml_uS5_D2-typ_fold_subgr"/>
</dbReference>
<dbReference type="SMART" id="SM00433">
    <property type="entry name" value="TOP2c"/>
    <property type="match status" value="1"/>
</dbReference>
<dbReference type="InterPro" id="IPR001241">
    <property type="entry name" value="Topo_IIA"/>
</dbReference>
<evidence type="ECO:0000256" key="3">
    <source>
        <dbReference type="ARBA" id="ARBA00012895"/>
    </source>
</evidence>
<dbReference type="EC" id="5.6.2.2" evidence="3"/>
<dbReference type="RefSeq" id="WP_095335151.1">
    <property type="nucleotide sequence ID" value="NZ_NQNY01000017.1"/>
</dbReference>
<dbReference type="NCBIfam" id="TIGR01058">
    <property type="entry name" value="parE_Gpos"/>
    <property type="match status" value="1"/>
</dbReference>
<dbReference type="PROSITE" id="PS50880">
    <property type="entry name" value="TOPRIM"/>
    <property type="match status" value="1"/>
</dbReference>
<dbReference type="Gene3D" id="3.30.230.10">
    <property type="match status" value="1"/>
</dbReference>
<dbReference type="InterPro" id="IPR020568">
    <property type="entry name" value="Ribosomal_Su5_D2-typ_SF"/>
</dbReference>
<dbReference type="PROSITE" id="PS00177">
    <property type="entry name" value="TOPOISOMERASE_II"/>
    <property type="match status" value="1"/>
</dbReference>
<dbReference type="InterPro" id="IPR036890">
    <property type="entry name" value="HATPase_C_sf"/>
</dbReference>
<dbReference type="EMBL" id="NQNY01000017">
    <property type="protein sequence ID" value="PAK20971.1"/>
    <property type="molecule type" value="Genomic_DNA"/>
</dbReference>
<comment type="cofactor">
    <cofactor evidence="2">
        <name>Mg(2+)</name>
        <dbReference type="ChEBI" id="CHEBI:18420"/>
    </cofactor>
</comment>
<dbReference type="SMART" id="SM00387">
    <property type="entry name" value="HATPase_c"/>
    <property type="match status" value="1"/>
</dbReference>
<dbReference type="Proteomes" id="UP000216943">
    <property type="component" value="Unassembled WGS sequence"/>
</dbReference>
<evidence type="ECO:0000256" key="4">
    <source>
        <dbReference type="ARBA" id="ARBA00022723"/>
    </source>
</evidence>
<keyword evidence="7" id="KW-0460">Magnesium</keyword>
<keyword evidence="4" id="KW-0479">Metal-binding</keyword>
<dbReference type="SUPFAM" id="SSF54211">
    <property type="entry name" value="Ribosomal protein S5 domain 2-like"/>
    <property type="match status" value="1"/>
</dbReference>
<dbReference type="FunFam" id="3.40.50.670:FF:000002">
    <property type="entry name" value="DNA gyrase subunit B"/>
    <property type="match status" value="1"/>
</dbReference>
<dbReference type="GO" id="GO:0046872">
    <property type="term" value="F:metal ion binding"/>
    <property type="evidence" value="ECO:0007669"/>
    <property type="project" value="UniProtKB-KW"/>
</dbReference>
<dbReference type="Gene3D" id="3.40.50.670">
    <property type="match status" value="1"/>
</dbReference>
<dbReference type="InterPro" id="IPR003594">
    <property type="entry name" value="HATPase_dom"/>
</dbReference>
<evidence type="ECO:0000256" key="7">
    <source>
        <dbReference type="ARBA" id="ARBA00022842"/>
    </source>
</evidence>
<evidence type="ECO:0000256" key="6">
    <source>
        <dbReference type="ARBA" id="ARBA00022840"/>
    </source>
</evidence>
<dbReference type="PRINTS" id="PR01159">
    <property type="entry name" value="DNAGYRASEB"/>
</dbReference>
<dbReference type="CDD" id="cd16928">
    <property type="entry name" value="HATPase_GyrB-like"/>
    <property type="match status" value="1"/>
</dbReference>
<dbReference type="PANTHER" id="PTHR45866:SF12">
    <property type="entry name" value="DNA TOPOISOMERASE 4 SUBUNIT B"/>
    <property type="match status" value="1"/>
</dbReference>
<dbReference type="OrthoDB" id="9802808at2"/>
<dbReference type="AlphaFoldDB" id="A0A269THW0"/>
<evidence type="ECO:0000256" key="8">
    <source>
        <dbReference type="ARBA" id="ARBA00023125"/>
    </source>
</evidence>
<dbReference type="InterPro" id="IPR013760">
    <property type="entry name" value="Topo_IIA-like_dom_sf"/>
</dbReference>
<evidence type="ECO:0000313" key="11">
    <source>
        <dbReference type="EMBL" id="PAK20971.1"/>
    </source>
</evidence>
<dbReference type="SUPFAM" id="SSF56719">
    <property type="entry name" value="Type II DNA topoisomerase"/>
    <property type="match status" value="1"/>
</dbReference>
<dbReference type="SUPFAM" id="SSF55874">
    <property type="entry name" value="ATPase domain of HSP90 chaperone/DNA topoisomerase II/histidine kinase"/>
    <property type="match status" value="1"/>
</dbReference>
<evidence type="ECO:0000256" key="5">
    <source>
        <dbReference type="ARBA" id="ARBA00022741"/>
    </source>
</evidence>
<evidence type="ECO:0000256" key="9">
    <source>
        <dbReference type="ARBA" id="ARBA00023235"/>
    </source>
</evidence>
<keyword evidence="5" id="KW-0547">Nucleotide-binding</keyword>
<dbReference type="Pfam" id="PF00204">
    <property type="entry name" value="DNA_gyraseB"/>
    <property type="match status" value="1"/>
</dbReference>
<dbReference type="GO" id="GO:0005694">
    <property type="term" value="C:chromosome"/>
    <property type="evidence" value="ECO:0007669"/>
    <property type="project" value="InterPro"/>
</dbReference>
<dbReference type="NCBIfam" id="NF004189">
    <property type="entry name" value="PRK05644.1"/>
    <property type="match status" value="1"/>
</dbReference>
<dbReference type="GO" id="GO:0034335">
    <property type="term" value="F:DNA negative supercoiling activity"/>
    <property type="evidence" value="ECO:0007669"/>
    <property type="project" value="UniProtKB-ARBA"/>
</dbReference>
<accession>A0A269THW0</accession>
<dbReference type="Gene3D" id="3.30.565.10">
    <property type="entry name" value="Histidine kinase-like ATPase, C-terminal domain"/>
    <property type="match status" value="1"/>
</dbReference>
<dbReference type="InterPro" id="IPR002288">
    <property type="entry name" value="DNA_gyrase_B_C"/>
</dbReference>
<dbReference type="InterPro" id="IPR018522">
    <property type="entry name" value="TopoIIA_CS"/>
</dbReference>
<dbReference type="Pfam" id="PF02518">
    <property type="entry name" value="HATPase_c"/>
    <property type="match status" value="1"/>
</dbReference>
<reference evidence="12" key="1">
    <citation type="submission" date="2017-08" db="EMBL/GenBank/DDBJ databases">
        <authorList>
            <person name="Alvarez-Ponce D."/>
            <person name="Weitzman C.L."/>
            <person name="Tillett R.L."/>
            <person name="Sandmeier F.C."/>
            <person name="Tracy C.R."/>
        </authorList>
    </citation>
    <scope>NUCLEOTIDE SEQUENCE [LARGE SCALE GENOMIC DNA]</scope>
    <source>
        <strain evidence="12">723</strain>
    </source>
</reference>
<sequence length="651" mass="73526">MSNYSVDNLKVLKGLEAVRKRPGMYIGSTDSKGMHHLIWEIFDNSIDEVLAGVAKTIKVTLTKTQSIIVEDDGRGIPVQKHDSGKSGVELVFTELHAGGKFGDGAYKSSGGLHGVGASVVNALSDYVKVNVYREGKEYFTEFKDGGNISVKTKEIGKTSKKGTKVEFKPNFEIFKKVTFNQEIIIERLQEAAFLNSNLTIIFKNENNSFSREFHYSNGISAFIEFINNSKKKVTQTFVFKDADKATGINLECAFQYTSDYTEVFVSFVNNVKTRDGGVHVSAFKNAFTKVINEWAFERKLVKSKSFFDGEDIREGISIVLALQVPEKILEFVGQTKDKLGTPDAKAIVEDAVYKKVRFWLNENVQDAERLIGKIKNAYDSRMAARKARQESRSLKNLKKEKLILSGKLTPAQSKNPKEKEIFLVEGDSAGGSAKSGRDRKYQAILPLRGKVINTEKSRLVEILKNEEIATIINTLNTGIGEDFNINNLQYHKVIIMTDADTDGAHIQVLLLTFFFRYMRQLIEGGHIYIALPPLYKISLKDKKQTVLYAWSNDELKQITKNHARYEIQRYKGLGEMNADQLWETTMDPKTRSLIKVTLDDLAIIERRVSTLMGDSVELRKEWISTNVNFDLDDDFEINDDKNEVVNEVING</sequence>
<proteinExistence type="predicted"/>
<dbReference type="GO" id="GO:0003677">
    <property type="term" value="F:DNA binding"/>
    <property type="evidence" value="ECO:0007669"/>
    <property type="project" value="UniProtKB-KW"/>
</dbReference>
<dbReference type="CDD" id="cd00329">
    <property type="entry name" value="TopoII_MutL_Trans"/>
    <property type="match status" value="1"/>
</dbReference>
<dbReference type="PANTHER" id="PTHR45866">
    <property type="entry name" value="DNA GYRASE/TOPOISOMERASE SUBUNIT B"/>
    <property type="match status" value="1"/>
</dbReference>
<comment type="caution">
    <text evidence="11">The sequence shown here is derived from an EMBL/GenBank/DDBJ whole genome shotgun (WGS) entry which is preliminary data.</text>
</comment>
<protein>
    <recommendedName>
        <fullName evidence="3">DNA topoisomerase (ATP-hydrolyzing)</fullName>
        <ecNumber evidence="3">5.6.2.2</ecNumber>
    </recommendedName>
</protein>
<dbReference type="GO" id="GO:0005524">
    <property type="term" value="F:ATP binding"/>
    <property type="evidence" value="ECO:0007669"/>
    <property type="project" value="UniProtKB-KW"/>
</dbReference>
<dbReference type="Pfam" id="PF00986">
    <property type="entry name" value="DNA_gyraseB_C"/>
    <property type="match status" value="1"/>
</dbReference>
<dbReference type="InterPro" id="IPR006171">
    <property type="entry name" value="TOPRIM_dom"/>
</dbReference>
<comment type="catalytic activity">
    <reaction evidence="1">
        <text>ATP-dependent breakage, passage and rejoining of double-stranded DNA.</text>
        <dbReference type="EC" id="5.6.2.2"/>
    </reaction>
</comment>
<dbReference type="InterPro" id="IPR005740">
    <property type="entry name" value="ParE_type2"/>
</dbReference>
<dbReference type="FunFam" id="3.30.565.10:FF:000002">
    <property type="entry name" value="DNA gyrase subunit B"/>
    <property type="match status" value="1"/>
</dbReference>
<dbReference type="PRINTS" id="PR00418">
    <property type="entry name" value="TPI2FAMILY"/>
</dbReference>
<keyword evidence="6" id="KW-0067">ATP-binding</keyword>
<keyword evidence="8" id="KW-0238">DNA-binding</keyword>
<evidence type="ECO:0000313" key="12">
    <source>
        <dbReference type="Proteomes" id="UP000216943"/>
    </source>
</evidence>
<dbReference type="Pfam" id="PF01751">
    <property type="entry name" value="Toprim"/>
    <property type="match status" value="1"/>
</dbReference>
<evidence type="ECO:0000256" key="2">
    <source>
        <dbReference type="ARBA" id="ARBA00001946"/>
    </source>
</evidence>
<dbReference type="InterPro" id="IPR013506">
    <property type="entry name" value="Topo_IIA_bsu_dom2"/>
</dbReference>
<dbReference type="InterPro" id="IPR000565">
    <property type="entry name" value="Topo_IIA_B"/>
</dbReference>
<dbReference type="GO" id="GO:0006265">
    <property type="term" value="P:DNA topological change"/>
    <property type="evidence" value="ECO:0007669"/>
    <property type="project" value="InterPro"/>
</dbReference>
<evidence type="ECO:0000256" key="1">
    <source>
        <dbReference type="ARBA" id="ARBA00000185"/>
    </source>
</evidence>
<keyword evidence="9 11" id="KW-0413">Isomerase</keyword>
<feature type="domain" description="Toprim" evidence="10">
    <location>
        <begin position="419"/>
        <end position="533"/>
    </location>
</feature>
<name>A0A269THW0_9BACT</name>
<dbReference type="InterPro" id="IPR013759">
    <property type="entry name" value="Topo_IIA_B_C"/>
</dbReference>
<gene>
    <name evidence="11" type="primary">parE</name>
    <name evidence="11" type="ORF">CJJ23_04490</name>
</gene>
<organism evidence="11 12">
    <name type="scientific">Mycoplasmopsis agassizii</name>
    <dbReference type="NCBI Taxonomy" id="33922"/>
    <lineage>
        <taxon>Bacteria</taxon>
        <taxon>Bacillati</taxon>
        <taxon>Mycoplasmatota</taxon>
        <taxon>Mycoplasmoidales</taxon>
        <taxon>Metamycoplasmataceae</taxon>
        <taxon>Mycoplasmopsis</taxon>
    </lineage>
</organism>
<evidence type="ECO:0000259" key="10">
    <source>
        <dbReference type="PROSITE" id="PS50880"/>
    </source>
</evidence>